<organism evidence="2 3">
    <name type="scientific">Nocardia amamiensis</name>
    <dbReference type="NCBI Taxonomy" id="404578"/>
    <lineage>
        <taxon>Bacteria</taxon>
        <taxon>Bacillati</taxon>
        <taxon>Actinomycetota</taxon>
        <taxon>Actinomycetes</taxon>
        <taxon>Mycobacteriales</taxon>
        <taxon>Nocardiaceae</taxon>
        <taxon>Nocardia</taxon>
    </lineage>
</organism>
<evidence type="ECO:0000313" key="2">
    <source>
        <dbReference type="EMBL" id="MBF6301101.1"/>
    </source>
</evidence>
<dbReference type="InterPro" id="IPR029442">
    <property type="entry name" value="GyrI-like"/>
</dbReference>
<sequence length="164" mass="18233">MTTDRTAADPTADPHLLDLTEVPTAVVHSRVAEGELRDFFDKSFRTLPEVIAVQEAMIQGPAFGLYREAADGLVDVEVGFPVDRRIQPDRDVTPSRLPAGKVARIVHVGAFDGLSGTWDRLRSWIGTHGLTPGPVRWEVYLIRPNPQMDPSDLRTELNWPVLRA</sequence>
<feature type="domain" description="AraC effector-binding" evidence="1">
    <location>
        <begin position="12"/>
        <end position="162"/>
    </location>
</feature>
<dbReference type="Proteomes" id="UP000702209">
    <property type="component" value="Unassembled WGS sequence"/>
</dbReference>
<dbReference type="Pfam" id="PF06445">
    <property type="entry name" value="GyrI-like"/>
    <property type="match status" value="1"/>
</dbReference>
<proteinExistence type="predicted"/>
<reference evidence="2 3" key="1">
    <citation type="submission" date="2020-10" db="EMBL/GenBank/DDBJ databases">
        <title>Identification of Nocardia species via Next-generation sequencing and recognition of intraspecies genetic diversity.</title>
        <authorList>
            <person name="Li P."/>
            <person name="Li P."/>
            <person name="Lu B."/>
        </authorList>
    </citation>
    <scope>NUCLEOTIDE SEQUENCE [LARGE SCALE GENOMIC DNA]</scope>
    <source>
        <strain evidence="2 3">BJ06-0157</strain>
    </source>
</reference>
<protein>
    <submittedName>
        <fullName evidence="2">GyrI-like domain-containing protein</fullName>
    </submittedName>
</protein>
<evidence type="ECO:0000259" key="1">
    <source>
        <dbReference type="SMART" id="SM00871"/>
    </source>
</evidence>
<accession>A0ABS0CWY9</accession>
<name>A0ABS0CWY9_9NOCA</name>
<dbReference type="EMBL" id="JADLQX010000023">
    <property type="protein sequence ID" value="MBF6301101.1"/>
    <property type="molecule type" value="Genomic_DNA"/>
</dbReference>
<dbReference type="RefSeq" id="WP_195132323.1">
    <property type="nucleotide sequence ID" value="NZ_JADLQX010000023.1"/>
</dbReference>
<dbReference type="SMART" id="SM00871">
    <property type="entry name" value="AraC_E_bind"/>
    <property type="match status" value="1"/>
</dbReference>
<comment type="caution">
    <text evidence="2">The sequence shown here is derived from an EMBL/GenBank/DDBJ whole genome shotgun (WGS) entry which is preliminary data.</text>
</comment>
<dbReference type="InterPro" id="IPR011256">
    <property type="entry name" value="Reg_factor_effector_dom_sf"/>
</dbReference>
<dbReference type="SUPFAM" id="SSF55136">
    <property type="entry name" value="Probable bacterial effector-binding domain"/>
    <property type="match status" value="1"/>
</dbReference>
<dbReference type="Gene3D" id="3.20.80.10">
    <property type="entry name" value="Regulatory factor, effector binding domain"/>
    <property type="match status" value="1"/>
</dbReference>
<dbReference type="InterPro" id="IPR010499">
    <property type="entry name" value="AraC_E-bd"/>
</dbReference>
<evidence type="ECO:0000313" key="3">
    <source>
        <dbReference type="Proteomes" id="UP000702209"/>
    </source>
</evidence>
<keyword evidence="3" id="KW-1185">Reference proteome</keyword>
<gene>
    <name evidence="2" type="ORF">IU459_26670</name>
</gene>